<protein>
    <submittedName>
        <fullName evidence="1">DUF72 domain-containing protein</fullName>
    </submittedName>
</protein>
<accession>A0A9X2RER7</accession>
<organism evidence="1 2">
    <name type="scientific">Gracilimonas sediminicola</name>
    <dbReference type="NCBI Taxonomy" id="2952158"/>
    <lineage>
        <taxon>Bacteria</taxon>
        <taxon>Pseudomonadati</taxon>
        <taxon>Balneolota</taxon>
        <taxon>Balneolia</taxon>
        <taxon>Balneolales</taxon>
        <taxon>Balneolaceae</taxon>
        <taxon>Gracilimonas</taxon>
    </lineage>
</organism>
<dbReference type="Pfam" id="PF01904">
    <property type="entry name" value="DUF72"/>
    <property type="match status" value="1"/>
</dbReference>
<dbReference type="EMBL" id="JANDBC010000001">
    <property type="protein sequence ID" value="MCP9291222.1"/>
    <property type="molecule type" value="Genomic_DNA"/>
</dbReference>
<evidence type="ECO:0000313" key="2">
    <source>
        <dbReference type="Proteomes" id="UP001139125"/>
    </source>
</evidence>
<comment type="caution">
    <text evidence="1">The sequence shown here is derived from an EMBL/GenBank/DDBJ whole genome shotgun (WGS) entry which is preliminary data.</text>
</comment>
<dbReference type="InterPro" id="IPR036520">
    <property type="entry name" value="UPF0759_sf"/>
</dbReference>
<dbReference type="Gene3D" id="3.20.20.410">
    <property type="entry name" value="Protein of unknown function UPF0759"/>
    <property type="match status" value="1"/>
</dbReference>
<proteinExistence type="predicted"/>
<dbReference type="SUPFAM" id="SSF117396">
    <property type="entry name" value="TM1631-like"/>
    <property type="match status" value="1"/>
</dbReference>
<dbReference type="PANTHER" id="PTHR30348:SF9">
    <property type="entry name" value="UPF0759 PROTEIN YECE"/>
    <property type="match status" value="1"/>
</dbReference>
<dbReference type="InterPro" id="IPR002763">
    <property type="entry name" value="DUF72"/>
</dbReference>
<dbReference type="Proteomes" id="UP001139125">
    <property type="component" value="Unassembled WGS sequence"/>
</dbReference>
<evidence type="ECO:0000313" key="1">
    <source>
        <dbReference type="EMBL" id="MCP9291222.1"/>
    </source>
</evidence>
<name>A0A9X2RER7_9BACT</name>
<dbReference type="PANTHER" id="PTHR30348">
    <property type="entry name" value="UNCHARACTERIZED PROTEIN YECE"/>
    <property type="match status" value="1"/>
</dbReference>
<dbReference type="RefSeq" id="WP_255133974.1">
    <property type="nucleotide sequence ID" value="NZ_JANDBC010000001.1"/>
</dbReference>
<reference evidence="1" key="1">
    <citation type="submission" date="2022-06" db="EMBL/GenBank/DDBJ databases">
        <title>Gracilimonas sp. CAU 1638 isolated from sea sediment.</title>
        <authorList>
            <person name="Kim W."/>
        </authorList>
    </citation>
    <scope>NUCLEOTIDE SEQUENCE</scope>
    <source>
        <strain evidence="1">CAU 1638</strain>
    </source>
</reference>
<sequence length="287" mass="33488">MSLPYHLGCTVWSLPEWKGSFFTDDAQPDRFLSQYSSVFNSVEGNTTFYNTPDPETILKWGQQTPKGFKFCFKFPKRLTHERRLQNVEDDAVHFVKLFEPIREKTGPFMIQFPDSFGPQDLYKLENVFSVLPKSFSYAVEVRHRDFFDHGKHERNLTSLLKSYDVDRVIFDTRKLHSVKATESSIAEAQKKKPKVPVRFDTTGARPLLRYVGTNDILNNEPYLKEWAIIVAEWIDEGLHPYVFIHAPNKVDQPKLCRHFHKLLSQLIEVPVLPDWPANKQDKQLGLF</sequence>
<dbReference type="AlphaFoldDB" id="A0A9X2RER7"/>
<gene>
    <name evidence="1" type="ORF">NM125_06475</name>
</gene>
<keyword evidence="2" id="KW-1185">Reference proteome</keyword>